<feature type="compositionally biased region" description="Low complexity" evidence="1">
    <location>
        <begin position="70"/>
        <end position="93"/>
    </location>
</feature>
<feature type="region of interest" description="Disordered" evidence="1">
    <location>
        <begin position="224"/>
        <end position="253"/>
    </location>
</feature>
<feature type="compositionally biased region" description="Basic and acidic residues" evidence="1">
    <location>
        <begin position="115"/>
        <end position="126"/>
    </location>
</feature>
<evidence type="ECO:0000313" key="3">
    <source>
        <dbReference type="EMBL" id="EJK70897.1"/>
    </source>
</evidence>
<feature type="domain" description="Rho termination factor-like N-terminal" evidence="2">
    <location>
        <begin position="333"/>
        <end position="374"/>
    </location>
</feature>
<reference evidence="3 4" key="1">
    <citation type="journal article" date="2012" name="Genome Biol.">
        <title>Genome and low-iron response of an oceanic diatom adapted to chronic iron limitation.</title>
        <authorList>
            <person name="Lommer M."/>
            <person name="Specht M."/>
            <person name="Roy A.S."/>
            <person name="Kraemer L."/>
            <person name="Andreson R."/>
            <person name="Gutowska M.A."/>
            <person name="Wolf J."/>
            <person name="Bergner S.V."/>
            <person name="Schilhabel M.B."/>
            <person name="Klostermeier U.C."/>
            <person name="Beiko R.G."/>
            <person name="Rosenstiel P."/>
            <person name="Hippler M."/>
            <person name="Laroche J."/>
        </authorList>
    </citation>
    <scope>NUCLEOTIDE SEQUENCE [LARGE SCALE GENOMIC DNA]</scope>
    <source>
        <strain evidence="3 4">CCMP1005</strain>
    </source>
</reference>
<feature type="non-terminal residue" evidence="3">
    <location>
        <position position="510"/>
    </location>
</feature>
<protein>
    <recommendedName>
        <fullName evidence="2">Rho termination factor-like N-terminal domain-containing protein</fullName>
    </recommendedName>
</protein>
<gene>
    <name evidence="3" type="ORF">THAOC_07709</name>
</gene>
<feature type="compositionally biased region" description="Acidic residues" evidence="1">
    <location>
        <begin position="225"/>
        <end position="234"/>
    </location>
</feature>
<dbReference type="SMART" id="SM00959">
    <property type="entry name" value="Rho_N"/>
    <property type="match status" value="1"/>
</dbReference>
<dbReference type="InterPro" id="IPR011112">
    <property type="entry name" value="Rho-like_N"/>
</dbReference>
<feature type="compositionally biased region" description="Low complexity" evidence="1">
    <location>
        <begin position="1"/>
        <end position="26"/>
    </location>
</feature>
<evidence type="ECO:0000256" key="1">
    <source>
        <dbReference type="SAM" id="MobiDB-lite"/>
    </source>
</evidence>
<organism evidence="3 4">
    <name type="scientific">Thalassiosira oceanica</name>
    <name type="common">Marine diatom</name>
    <dbReference type="NCBI Taxonomy" id="159749"/>
    <lineage>
        <taxon>Eukaryota</taxon>
        <taxon>Sar</taxon>
        <taxon>Stramenopiles</taxon>
        <taxon>Ochrophyta</taxon>
        <taxon>Bacillariophyta</taxon>
        <taxon>Coscinodiscophyceae</taxon>
        <taxon>Thalassiosirophycidae</taxon>
        <taxon>Thalassiosirales</taxon>
        <taxon>Thalassiosiraceae</taxon>
        <taxon>Thalassiosira</taxon>
    </lineage>
</organism>
<feature type="compositionally biased region" description="Basic residues" evidence="1">
    <location>
        <begin position="58"/>
        <end position="69"/>
    </location>
</feature>
<proteinExistence type="predicted"/>
<evidence type="ECO:0000313" key="4">
    <source>
        <dbReference type="Proteomes" id="UP000266841"/>
    </source>
</evidence>
<evidence type="ECO:0000259" key="2">
    <source>
        <dbReference type="SMART" id="SM00959"/>
    </source>
</evidence>
<name>K0TJU2_THAOC</name>
<dbReference type="EMBL" id="AGNL01007910">
    <property type="protein sequence ID" value="EJK70897.1"/>
    <property type="molecule type" value="Genomic_DNA"/>
</dbReference>
<feature type="compositionally biased region" description="Acidic residues" evidence="1">
    <location>
        <begin position="244"/>
        <end position="253"/>
    </location>
</feature>
<feature type="region of interest" description="Disordered" evidence="1">
    <location>
        <begin position="1"/>
        <end position="187"/>
    </location>
</feature>
<dbReference type="Proteomes" id="UP000266841">
    <property type="component" value="Unassembled WGS sequence"/>
</dbReference>
<keyword evidence="4" id="KW-1185">Reference proteome</keyword>
<feature type="compositionally biased region" description="Acidic residues" evidence="1">
    <location>
        <begin position="475"/>
        <end position="510"/>
    </location>
</feature>
<feature type="region of interest" description="Disordered" evidence="1">
    <location>
        <begin position="462"/>
        <end position="510"/>
    </location>
</feature>
<comment type="caution">
    <text evidence="3">The sequence shown here is derived from an EMBL/GenBank/DDBJ whole genome shotgun (WGS) entry which is preliminary data.</text>
</comment>
<sequence length="510" mass="55972">MPPKSAAKGTGAGPSSSASRARSPGPEQEHVPDDSTLGGHSSSRRGRLTHGDPAAGRRPGRRQSPRSRSRSASTTARGKTAAAARSKNPAQSASRRRASPRLAGPSTMRSSRPSTAERRKDTEARSSVRQGTRRRSSSAKPAVAPKLRGLLATNEDSSSDESRVRAGQSTKRSRPSIAEKQGGELERASRDTPWVLLRQACYLNFQGRSDEVADANDRELVSDVTDADFSDDDSYQPSLLSDDTASDDDDELDWNPVPMTVNICFNGVDGDMKRQRLLTSMNLNPSFVAIIDRDASSYTSDEEALLADDIGLNLTHPMDTDEEEDFQGMTHDELKAKRLPELRAICKRLRISCGKKKKDEIIAAILAGRNDDDDNEPPTEVERVIRSMLVPPLRSKDRSAHKLGSLNEANVRQVMSAVRQELGHDLVDCWDAGLLRCDQDQFLATSLDGFLTLRANDDMLRAMPPGRVPYKDEDGLFDSESGEDISEAGEDTKEEEDSEEEEAIEEEPRQ</sequence>
<dbReference type="GO" id="GO:0006353">
    <property type="term" value="P:DNA-templated transcription termination"/>
    <property type="evidence" value="ECO:0007669"/>
    <property type="project" value="InterPro"/>
</dbReference>
<dbReference type="AlphaFoldDB" id="K0TJU2"/>
<accession>K0TJU2</accession>